<feature type="non-terminal residue" evidence="1">
    <location>
        <position position="108"/>
    </location>
</feature>
<gene>
    <name evidence="1" type="ORF">X975_12127</name>
</gene>
<dbReference type="STRING" id="407821.A0A087TL78"/>
<keyword evidence="2" id="KW-1185">Reference proteome</keyword>
<sequence length="108" mass="12378">MNSWGIYRIPCQCGFIYIVQTKRASKFRVKEHEAYVRRKETQKSSVAQHCWSENHTSNSSAAKIIQKASSIGELDFLEAFHSHKNLSFLVNDPNSNPSLHSAFKEAMF</sequence>
<accession>A0A087TL78</accession>
<proteinExistence type="predicted"/>
<dbReference type="EMBL" id="KK115733">
    <property type="protein sequence ID" value="KFM65867.1"/>
    <property type="molecule type" value="Genomic_DNA"/>
</dbReference>
<dbReference type="AlphaFoldDB" id="A0A087TL78"/>
<dbReference type="CDD" id="cd10442">
    <property type="entry name" value="GIY-YIG_PLEs"/>
    <property type="match status" value="1"/>
</dbReference>
<dbReference type="OrthoDB" id="6782675at2759"/>
<evidence type="ECO:0008006" key="3">
    <source>
        <dbReference type="Google" id="ProtNLM"/>
    </source>
</evidence>
<evidence type="ECO:0000313" key="1">
    <source>
        <dbReference type="EMBL" id="KFM65867.1"/>
    </source>
</evidence>
<reference evidence="1 2" key="1">
    <citation type="submission" date="2013-11" db="EMBL/GenBank/DDBJ databases">
        <title>Genome sequencing of Stegodyphus mimosarum.</title>
        <authorList>
            <person name="Bechsgaard J."/>
        </authorList>
    </citation>
    <scope>NUCLEOTIDE SEQUENCE [LARGE SCALE GENOMIC DNA]</scope>
</reference>
<name>A0A087TL78_STEMI</name>
<dbReference type="Proteomes" id="UP000054359">
    <property type="component" value="Unassembled WGS sequence"/>
</dbReference>
<organism evidence="1 2">
    <name type="scientific">Stegodyphus mimosarum</name>
    <name type="common">African social velvet spider</name>
    <dbReference type="NCBI Taxonomy" id="407821"/>
    <lineage>
        <taxon>Eukaryota</taxon>
        <taxon>Metazoa</taxon>
        <taxon>Ecdysozoa</taxon>
        <taxon>Arthropoda</taxon>
        <taxon>Chelicerata</taxon>
        <taxon>Arachnida</taxon>
        <taxon>Araneae</taxon>
        <taxon>Araneomorphae</taxon>
        <taxon>Entelegynae</taxon>
        <taxon>Eresoidea</taxon>
        <taxon>Eresidae</taxon>
        <taxon>Stegodyphus</taxon>
    </lineage>
</organism>
<evidence type="ECO:0000313" key="2">
    <source>
        <dbReference type="Proteomes" id="UP000054359"/>
    </source>
</evidence>
<protein>
    <recommendedName>
        <fullName evidence="3">GIY-YIG domain-containing protein</fullName>
    </recommendedName>
</protein>